<dbReference type="CDD" id="cd03214">
    <property type="entry name" value="ABC_Iron-Siderophores_B12_Hemin"/>
    <property type="match status" value="1"/>
</dbReference>
<dbReference type="GO" id="GO:0005524">
    <property type="term" value="F:ATP binding"/>
    <property type="evidence" value="ECO:0007669"/>
    <property type="project" value="UniProtKB-KW"/>
</dbReference>
<dbReference type="GO" id="GO:0005886">
    <property type="term" value="C:plasma membrane"/>
    <property type="evidence" value="ECO:0007669"/>
    <property type="project" value="UniProtKB-SubCell"/>
</dbReference>
<evidence type="ECO:0000256" key="3">
    <source>
        <dbReference type="ARBA" id="ARBA00022519"/>
    </source>
</evidence>
<feature type="binding site" evidence="8">
    <location>
        <begin position="30"/>
        <end position="37"/>
    </location>
    <ligand>
        <name>ATP</name>
        <dbReference type="ChEBI" id="CHEBI:30616"/>
    </ligand>
</feature>
<dbReference type="RefSeq" id="WP_102521331.1">
    <property type="nucleotide sequence ID" value="NZ_LT960611.1"/>
</dbReference>
<dbReference type="HAMAP" id="MF_01005">
    <property type="entry name" value="BtuD"/>
    <property type="match status" value="1"/>
</dbReference>
<sequence>MICVNDLSVGTRLLPLSFKVEKGEILHIIGPNGSGKSTLLAAMSGLLECDGTIHLQGEDVAKLSLDALSTKRAYLSQQARPAFALNVHHFLSLSVPAMADQKAVAEAVSEICVRLKVEDKLERSVNELSGGEWQRVRLAALCIQIWPTLNPYGQLLILDEPAAPLDVGQESMMYELVQQVAQLGLSVVMANHDLNRTLRHADKVLLLDKGVVRGYGSSEQVLTPDLLSDVYQTKVEKLDSDKRSYLLFG</sequence>
<dbReference type="Pfam" id="PF00005">
    <property type="entry name" value="ABC_tran"/>
    <property type="match status" value="1"/>
</dbReference>
<keyword evidence="10" id="KW-0378">Hydrolase</keyword>
<keyword evidence="4 8" id="KW-0547">Nucleotide-binding</keyword>
<keyword evidence="5 8" id="KW-0067">ATP-binding</keyword>
<gene>
    <name evidence="8 10" type="primary">btuD</name>
    <name evidence="10" type="ORF">VTAP4600_A0506</name>
</gene>
<dbReference type="SMART" id="SM00382">
    <property type="entry name" value="AAA"/>
    <property type="match status" value="1"/>
</dbReference>
<dbReference type="Proteomes" id="UP000235828">
    <property type="component" value="Chromosome A"/>
</dbReference>
<proteinExistence type="inferred from homology"/>
<dbReference type="EMBL" id="LT960611">
    <property type="protein sequence ID" value="SON48485.1"/>
    <property type="molecule type" value="Genomic_DNA"/>
</dbReference>
<organism evidence="10 11">
    <name type="scientific">Vibrio tapetis subsp. tapetis</name>
    <dbReference type="NCBI Taxonomy" id="1671868"/>
    <lineage>
        <taxon>Bacteria</taxon>
        <taxon>Pseudomonadati</taxon>
        <taxon>Pseudomonadota</taxon>
        <taxon>Gammaproteobacteria</taxon>
        <taxon>Vibrionales</taxon>
        <taxon>Vibrionaceae</taxon>
        <taxon>Vibrio</taxon>
    </lineage>
</organism>
<dbReference type="InterPro" id="IPR027417">
    <property type="entry name" value="P-loop_NTPase"/>
</dbReference>
<evidence type="ECO:0000256" key="1">
    <source>
        <dbReference type="ARBA" id="ARBA00022448"/>
    </source>
</evidence>
<keyword evidence="2 8" id="KW-1003">Cell membrane</keyword>
<evidence type="ECO:0000313" key="10">
    <source>
        <dbReference type="EMBL" id="SON48485.1"/>
    </source>
</evidence>
<dbReference type="KEGG" id="vta:A0506"/>
<dbReference type="OrthoDB" id="5292475at2"/>
<dbReference type="NCBIfam" id="NF002981">
    <property type="entry name" value="PRK03695.1"/>
    <property type="match status" value="1"/>
</dbReference>
<keyword evidence="1 8" id="KW-0813">Transport</keyword>
<dbReference type="InterPro" id="IPR003439">
    <property type="entry name" value="ABC_transporter-like_ATP-bd"/>
</dbReference>
<evidence type="ECO:0000256" key="6">
    <source>
        <dbReference type="ARBA" id="ARBA00022967"/>
    </source>
</evidence>
<dbReference type="InterPro" id="IPR003593">
    <property type="entry name" value="AAA+_ATPase"/>
</dbReference>
<dbReference type="Gene3D" id="3.40.50.300">
    <property type="entry name" value="P-loop containing nucleotide triphosphate hydrolases"/>
    <property type="match status" value="1"/>
</dbReference>
<keyword evidence="6 8" id="KW-1278">Translocase</keyword>
<dbReference type="GO" id="GO:0016887">
    <property type="term" value="F:ATP hydrolysis activity"/>
    <property type="evidence" value="ECO:0007669"/>
    <property type="project" value="InterPro"/>
</dbReference>
<dbReference type="GO" id="GO:0015420">
    <property type="term" value="F:ABC-type vitamin B12 transporter activity"/>
    <property type="evidence" value="ECO:0007669"/>
    <property type="project" value="UniProtKB-UniRule"/>
</dbReference>
<dbReference type="InterPro" id="IPR023693">
    <property type="entry name" value="ABC_transptr_BtuD"/>
</dbReference>
<evidence type="ECO:0000256" key="7">
    <source>
        <dbReference type="ARBA" id="ARBA00023136"/>
    </source>
</evidence>
<keyword evidence="3" id="KW-0997">Cell inner membrane</keyword>
<evidence type="ECO:0000256" key="8">
    <source>
        <dbReference type="HAMAP-Rule" id="MF_01005"/>
    </source>
</evidence>
<evidence type="ECO:0000256" key="4">
    <source>
        <dbReference type="ARBA" id="ARBA00022741"/>
    </source>
</evidence>
<dbReference type="FunFam" id="3.40.50.300:FF:000462">
    <property type="entry name" value="Vitamin B12 import ATP-binding protein BtuD"/>
    <property type="match status" value="1"/>
</dbReference>
<accession>A0A2N8Z990</accession>
<comment type="catalytic activity">
    <reaction evidence="8">
        <text>an R-cob(III)alamin(out) + ATP + H2O = an R-cob(III)alamin(in) + ADP + phosphate + H(+)</text>
        <dbReference type="Rhea" id="RHEA:17873"/>
        <dbReference type="ChEBI" id="CHEBI:15377"/>
        <dbReference type="ChEBI" id="CHEBI:15378"/>
        <dbReference type="ChEBI" id="CHEBI:30616"/>
        <dbReference type="ChEBI" id="CHEBI:43474"/>
        <dbReference type="ChEBI" id="CHEBI:140785"/>
        <dbReference type="ChEBI" id="CHEBI:456216"/>
        <dbReference type="EC" id="7.6.2.8"/>
    </reaction>
</comment>
<comment type="similarity">
    <text evidence="8">Belongs to the ABC transporter superfamily. Vitamin B12 importer (TC 3.A.1.13.1) family.</text>
</comment>
<evidence type="ECO:0000259" key="9">
    <source>
        <dbReference type="PROSITE" id="PS50893"/>
    </source>
</evidence>
<keyword evidence="11" id="KW-1185">Reference proteome</keyword>
<keyword evidence="7 8" id="KW-0472">Membrane</keyword>
<comment type="function">
    <text evidence="8">Part of the ABC transporter complex BtuCDF involved in vitamin B12 import. Responsible for energy coupling to the transport system.</text>
</comment>
<dbReference type="PANTHER" id="PTHR42734">
    <property type="entry name" value="METAL TRANSPORT SYSTEM ATP-BINDING PROTEIN TM_0124-RELATED"/>
    <property type="match status" value="1"/>
</dbReference>
<evidence type="ECO:0000256" key="5">
    <source>
        <dbReference type="ARBA" id="ARBA00022840"/>
    </source>
</evidence>
<dbReference type="AlphaFoldDB" id="A0A2N8Z990"/>
<dbReference type="SUPFAM" id="SSF52540">
    <property type="entry name" value="P-loop containing nucleoside triphosphate hydrolases"/>
    <property type="match status" value="1"/>
</dbReference>
<dbReference type="PROSITE" id="PS50893">
    <property type="entry name" value="ABC_TRANSPORTER_2"/>
    <property type="match status" value="1"/>
</dbReference>
<name>A0A2N8Z990_9VIBR</name>
<evidence type="ECO:0000256" key="2">
    <source>
        <dbReference type="ARBA" id="ARBA00022475"/>
    </source>
</evidence>
<reference evidence="10 11" key="1">
    <citation type="submission" date="2017-10" db="EMBL/GenBank/DDBJ databases">
        <authorList>
            <person name="Banno H."/>
            <person name="Chua N.-H."/>
        </authorList>
    </citation>
    <scope>NUCLEOTIDE SEQUENCE [LARGE SCALE GENOMIC DNA]</scope>
    <source>
        <strain evidence="10">Vibrio tapetis CECT4600</strain>
    </source>
</reference>
<dbReference type="EC" id="7.6.2.8" evidence="8"/>
<dbReference type="InterPro" id="IPR050153">
    <property type="entry name" value="Metal_Ion_Import_ABC"/>
</dbReference>
<feature type="domain" description="ABC transporter" evidence="9">
    <location>
        <begin position="2"/>
        <end position="234"/>
    </location>
</feature>
<evidence type="ECO:0000313" key="11">
    <source>
        <dbReference type="Proteomes" id="UP000235828"/>
    </source>
</evidence>
<comment type="subcellular location">
    <subcellularLocation>
        <location evidence="8">Cell membrane</location>
        <topology evidence="8">Peripheral membrane protein</topology>
    </subcellularLocation>
</comment>
<protein>
    <recommendedName>
        <fullName evidence="8">Vitamin B12 import ATP-binding protein BtuD</fullName>
        <ecNumber evidence="8">7.6.2.8</ecNumber>
    </recommendedName>
    <alternativeName>
        <fullName evidence="8">Vitamin B12-transporting ATPase</fullName>
    </alternativeName>
</protein>
<dbReference type="PANTHER" id="PTHR42734:SF18">
    <property type="entry name" value="VITAMIN B12 IMPORT ATP-BINDING PROTEIN BTUD"/>
    <property type="match status" value="1"/>
</dbReference>
<comment type="subunit">
    <text evidence="8">The complex is composed of two ATP-binding proteins (BtuD), two transmembrane proteins (BtuC) and a solute-binding protein (BtuF).</text>
</comment>